<dbReference type="EC" id="3.5.1.28" evidence="2"/>
<evidence type="ECO:0000313" key="6">
    <source>
        <dbReference type="Proteomes" id="UP001623290"/>
    </source>
</evidence>
<proteinExistence type="predicted"/>
<dbReference type="InterPro" id="IPR002508">
    <property type="entry name" value="MurNAc-LAA_cat"/>
</dbReference>
<evidence type="ECO:0000256" key="2">
    <source>
        <dbReference type="ARBA" id="ARBA00011901"/>
    </source>
</evidence>
<dbReference type="PANTHER" id="PTHR30404">
    <property type="entry name" value="N-ACETYLMURAMOYL-L-ALANINE AMIDASE"/>
    <property type="match status" value="1"/>
</dbReference>
<reference evidence="5 6" key="1">
    <citation type="submission" date="2023-09" db="EMBL/GenBank/DDBJ databases">
        <title>Thioclava shenzhenensis sp. nov., a multidrug resistant bacteria-antagonizing species isolated from coastal seawater.</title>
        <authorList>
            <person name="Long M."/>
        </authorList>
    </citation>
    <scope>NUCLEOTIDE SEQUENCE [LARGE SCALE GENOMIC DNA]</scope>
    <source>
        <strain evidence="5 6">FTW29</strain>
    </source>
</reference>
<dbReference type="EMBL" id="CP135443">
    <property type="protein sequence ID" value="WRY33840.1"/>
    <property type="molecule type" value="Genomic_DNA"/>
</dbReference>
<organism evidence="5 6">
    <name type="scientific">Thioclava litoralis</name>
    <dbReference type="NCBI Taxonomy" id="3076557"/>
    <lineage>
        <taxon>Bacteria</taxon>
        <taxon>Pseudomonadati</taxon>
        <taxon>Pseudomonadota</taxon>
        <taxon>Alphaproteobacteria</taxon>
        <taxon>Rhodobacterales</taxon>
        <taxon>Paracoccaceae</taxon>
        <taxon>Thioclava</taxon>
    </lineage>
</organism>
<sequence length="420" mass="45415">MRRSAQPCHGRLALFWVMALWAFLAGCGLAQAQDSRLSALAQLDPARSGITGDATQTDLRLGLSQPVAWRAFLLDNPPRLVVDFREVDFSAQDPAVMLGKGGKSGAVQVLRWGPFRPGWSRLVAELSGPMKIAAAQLRTGEAPELDISLTPVSKDKFETTQGDPNSALWDLPQPAPVPAPILRQDGSRPLRVVLDPGHGGIDPGAEAEGTSEAVLVLTFARELKEALTRAGIDVVMTRNENVFVPLETRLTIARKSEADLFISLHADALASGKATGTAIYMLDEKATDDASQKLAERHDRADILAGVDLDGHGDDVARVLMDLARTETRPRTVRFTQVLVGALKSAGVTLYKHPVQGADFSVLKSADFPSVLIELGFLDSERDRKHLLDDSWRKTTAAAITQAVQSWAQSDAAEARLLRQ</sequence>
<name>A0ABZ1E168_9RHOB</name>
<dbReference type="InterPro" id="IPR050695">
    <property type="entry name" value="N-acetylmuramoyl_amidase_3"/>
</dbReference>
<feature type="domain" description="MurNAc-LAA" evidence="4">
    <location>
        <begin position="250"/>
        <end position="405"/>
    </location>
</feature>
<dbReference type="Proteomes" id="UP001623290">
    <property type="component" value="Chromosome"/>
</dbReference>
<dbReference type="Gene3D" id="2.60.40.3500">
    <property type="match status" value="1"/>
</dbReference>
<gene>
    <name evidence="5" type="ORF">RPE78_00665</name>
</gene>
<comment type="catalytic activity">
    <reaction evidence="1">
        <text>Hydrolyzes the link between N-acetylmuramoyl residues and L-amino acid residues in certain cell-wall glycopeptides.</text>
        <dbReference type="EC" id="3.5.1.28"/>
    </reaction>
</comment>
<dbReference type="SMART" id="SM00646">
    <property type="entry name" value="Ami_3"/>
    <property type="match status" value="1"/>
</dbReference>
<evidence type="ECO:0000313" key="5">
    <source>
        <dbReference type="EMBL" id="WRY33840.1"/>
    </source>
</evidence>
<dbReference type="Pfam" id="PF11741">
    <property type="entry name" value="AMIN"/>
    <property type="match status" value="1"/>
</dbReference>
<dbReference type="Gene3D" id="3.40.630.40">
    <property type="entry name" value="Zn-dependent exopeptidases"/>
    <property type="match status" value="1"/>
</dbReference>
<accession>A0ABZ1E168</accession>
<dbReference type="SUPFAM" id="SSF53187">
    <property type="entry name" value="Zn-dependent exopeptidases"/>
    <property type="match status" value="1"/>
</dbReference>
<dbReference type="PANTHER" id="PTHR30404:SF0">
    <property type="entry name" value="N-ACETYLMURAMOYL-L-ALANINE AMIDASE AMIC"/>
    <property type="match status" value="1"/>
</dbReference>
<dbReference type="RefSeq" id="WP_406720954.1">
    <property type="nucleotide sequence ID" value="NZ_CP135443.1"/>
</dbReference>
<evidence type="ECO:0000259" key="4">
    <source>
        <dbReference type="SMART" id="SM00646"/>
    </source>
</evidence>
<keyword evidence="3 5" id="KW-0378">Hydrolase</keyword>
<dbReference type="Pfam" id="PF01520">
    <property type="entry name" value="Amidase_3"/>
    <property type="match status" value="1"/>
</dbReference>
<protein>
    <recommendedName>
        <fullName evidence="2">N-acetylmuramoyl-L-alanine amidase</fullName>
        <ecNumber evidence="2">3.5.1.28</ecNumber>
    </recommendedName>
</protein>
<dbReference type="GO" id="GO:0008745">
    <property type="term" value="F:N-acetylmuramoyl-L-alanine amidase activity"/>
    <property type="evidence" value="ECO:0007669"/>
    <property type="project" value="UniProtKB-EC"/>
</dbReference>
<evidence type="ECO:0000256" key="1">
    <source>
        <dbReference type="ARBA" id="ARBA00001561"/>
    </source>
</evidence>
<evidence type="ECO:0000256" key="3">
    <source>
        <dbReference type="ARBA" id="ARBA00022801"/>
    </source>
</evidence>
<dbReference type="InterPro" id="IPR021731">
    <property type="entry name" value="AMIN_dom"/>
</dbReference>
<dbReference type="PROSITE" id="PS51257">
    <property type="entry name" value="PROKAR_LIPOPROTEIN"/>
    <property type="match status" value="1"/>
</dbReference>
<dbReference type="CDD" id="cd02696">
    <property type="entry name" value="MurNAc-LAA"/>
    <property type="match status" value="1"/>
</dbReference>
<keyword evidence="6" id="KW-1185">Reference proteome</keyword>